<name>F8B544_9ACTN</name>
<dbReference type="AlphaFoldDB" id="F8B544"/>
<dbReference type="EMBL" id="CP002801">
    <property type="protein sequence ID" value="AEH11066.1"/>
    <property type="molecule type" value="Genomic_DNA"/>
</dbReference>
<dbReference type="eggNOG" id="ENOG502ZK3V">
    <property type="taxonomic scope" value="Bacteria"/>
</dbReference>
<dbReference type="Proteomes" id="UP000001549">
    <property type="component" value="Chromosome"/>
</dbReference>
<evidence type="ECO:0000313" key="1">
    <source>
        <dbReference type="EMBL" id="AEH11066.1"/>
    </source>
</evidence>
<accession>F8B544</accession>
<gene>
    <name evidence="1" type="ordered locus">FsymDg_3789</name>
</gene>
<dbReference type="HOGENOM" id="CLU_2665756_0_0_11"/>
<dbReference type="STRING" id="656024.FsymDg_3789"/>
<dbReference type="RefSeq" id="WP_013874945.1">
    <property type="nucleotide sequence ID" value="NC_015656.1"/>
</dbReference>
<proteinExistence type="predicted"/>
<sequence>MSITLDLPDELVHRLTAEAERRGTHVVDVIADLAAQLPPAETPARRRLAFVGVGASHSGITPRIDELLADGFGRD</sequence>
<organism evidence="1 2">
    <name type="scientific">Candidatus Protofrankia datiscae</name>
    <dbReference type="NCBI Taxonomy" id="2716812"/>
    <lineage>
        <taxon>Bacteria</taxon>
        <taxon>Bacillati</taxon>
        <taxon>Actinomycetota</taxon>
        <taxon>Actinomycetes</taxon>
        <taxon>Frankiales</taxon>
        <taxon>Frankiaceae</taxon>
        <taxon>Protofrankia</taxon>
    </lineage>
</organism>
<keyword evidence="2" id="KW-1185">Reference proteome</keyword>
<evidence type="ECO:0000313" key="2">
    <source>
        <dbReference type="Proteomes" id="UP000001549"/>
    </source>
</evidence>
<reference evidence="1 2" key="1">
    <citation type="submission" date="2011-05" db="EMBL/GenBank/DDBJ databases">
        <title>Complete sequence of chromosome of Frankia symbiont of Datisca glomerata.</title>
        <authorList>
            <consortium name="US DOE Joint Genome Institute"/>
            <person name="Lucas S."/>
            <person name="Han J."/>
            <person name="Lapidus A."/>
            <person name="Cheng J.-F."/>
            <person name="Goodwin L."/>
            <person name="Pitluck S."/>
            <person name="Peters L."/>
            <person name="Mikhailova N."/>
            <person name="Chertkov O."/>
            <person name="Teshima H."/>
            <person name="Han C."/>
            <person name="Tapia R."/>
            <person name="Land M."/>
            <person name="Hauser L."/>
            <person name="Kyrpides N."/>
            <person name="Ivanova N."/>
            <person name="Pagani I."/>
            <person name="Berry A."/>
            <person name="Pawlowski K."/>
            <person name="Persson T."/>
            <person name="Vanden Heuvel B."/>
            <person name="Benson D."/>
            <person name="Woyke T."/>
        </authorList>
    </citation>
    <scope>NUCLEOTIDE SEQUENCE [LARGE SCALE GENOMIC DNA]</scope>
    <source>
        <strain evidence="2">4085684</strain>
    </source>
</reference>
<protein>
    <submittedName>
        <fullName evidence="1">Uncharacterized protein</fullName>
    </submittedName>
</protein>
<dbReference type="KEGG" id="fsy:FsymDg_3789"/>